<dbReference type="STRING" id="1367477.N288_12705"/>
<dbReference type="KEGG" id="bif:N288_12705"/>
<dbReference type="AlphaFoldDB" id="U5LCL4"/>
<name>U5LCL4_9BACI</name>
<evidence type="ECO:0000313" key="1">
    <source>
        <dbReference type="EMBL" id="AGX04446.1"/>
    </source>
</evidence>
<keyword evidence="2" id="KW-1185">Reference proteome</keyword>
<organism evidence="1 2">
    <name type="scientific">Bacillus infantis NRRL B-14911</name>
    <dbReference type="NCBI Taxonomy" id="1367477"/>
    <lineage>
        <taxon>Bacteria</taxon>
        <taxon>Bacillati</taxon>
        <taxon>Bacillota</taxon>
        <taxon>Bacilli</taxon>
        <taxon>Bacillales</taxon>
        <taxon>Bacillaceae</taxon>
        <taxon>Bacillus</taxon>
    </lineage>
</organism>
<dbReference type="Proteomes" id="UP000017805">
    <property type="component" value="Chromosome"/>
</dbReference>
<protein>
    <submittedName>
        <fullName evidence="1">Uncharacterized protein</fullName>
    </submittedName>
</protein>
<reference evidence="1 2" key="1">
    <citation type="submission" date="2013-07" db="EMBL/GenBank/DDBJ databases">
        <title>Complete genome sequence of Bacillus infantis NRRL B-14911 that has potential to induce cardiac disease by antigenic mimicry.</title>
        <authorList>
            <person name="Massilamany C."/>
            <person name="Smith T.P.L."/>
            <person name="Loy J.D."/>
            <person name="Barletta R."/>
            <person name="Reddy J."/>
        </authorList>
    </citation>
    <scope>NUCLEOTIDE SEQUENCE [LARGE SCALE GENOMIC DNA]</scope>
    <source>
        <strain evidence="1 2">NRRL B-14911</strain>
    </source>
</reference>
<sequence>MLISINLYLYGPKSKKHEEKIREKFSGIFLRAFFLYNDIKRRLNQWQKKKRHSRTL</sequence>
<dbReference type="HOGENOM" id="CLU_3004518_0_0_9"/>
<accession>U5LCL4</accession>
<dbReference type="EMBL" id="CP006643">
    <property type="protein sequence ID" value="AGX04446.1"/>
    <property type="molecule type" value="Genomic_DNA"/>
</dbReference>
<dbReference type="PATRIC" id="fig|1367477.3.peg.2486"/>
<gene>
    <name evidence="1" type="ORF">N288_12705</name>
</gene>
<proteinExistence type="predicted"/>
<evidence type="ECO:0000313" key="2">
    <source>
        <dbReference type="Proteomes" id="UP000017805"/>
    </source>
</evidence>